<dbReference type="Proteomes" id="UP000499080">
    <property type="component" value="Unassembled WGS sequence"/>
</dbReference>
<dbReference type="AlphaFoldDB" id="A0A4Y2I3K6"/>
<evidence type="ECO:0000313" key="2">
    <source>
        <dbReference type="EMBL" id="GBM72351.1"/>
    </source>
</evidence>
<feature type="compositionally biased region" description="Basic and acidic residues" evidence="1">
    <location>
        <begin position="78"/>
        <end position="99"/>
    </location>
</feature>
<name>A0A4Y2I3K6_ARAVE</name>
<dbReference type="EMBL" id="BGPR01002373">
    <property type="protein sequence ID" value="GBM72351.1"/>
    <property type="molecule type" value="Genomic_DNA"/>
</dbReference>
<reference evidence="2 3" key="1">
    <citation type="journal article" date="2019" name="Sci. Rep.">
        <title>Orb-weaving spider Araneus ventricosus genome elucidates the spidroin gene catalogue.</title>
        <authorList>
            <person name="Kono N."/>
            <person name="Nakamura H."/>
            <person name="Ohtoshi R."/>
            <person name="Moran D.A.P."/>
            <person name="Shinohara A."/>
            <person name="Yoshida Y."/>
            <person name="Fujiwara M."/>
            <person name="Mori M."/>
            <person name="Tomita M."/>
            <person name="Arakawa K."/>
        </authorList>
    </citation>
    <scope>NUCLEOTIDE SEQUENCE [LARGE SCALE GENOMIC DNA]</scope>
</reference>
<gene>
    <name evidence="2" type="ORF">AVEN_178030_1</name>
</gene>
<organism evidence="2 3">
    <name type="scientific">Araneus ventricosus</name>
    <name type="common">Orbweaver spider</name>
    <name type="synonym">Epeira ventricosa</name>
    <dbReference type="NCBI Taxonomy" id="182803"/>
    <lineage>
        <taxon>Eukaryota</taxon>
        <taxon>Metazoa</taxon>
        <taxon>Ecdysozoa</taxon>
        <taxon>Arthropoda</taxon>
        <taxon>Chelicerata</taxon>
        <taxon>Arachnida</taxon>
        <taxon>Araneae</taxon>
        <taxon>Araneomorphae</taxon>
        <taxon>Entelegynae</taxon>
        <taxon>Araneoidea</taxon>
        <taxon>Araneidae</taxon>
        <taxon>Araneus</taxon>
    </lineage>
</organism>
<sequence length="116" mass="12538">MWCISRWHLATEGILISLNSVVSAISILSGKVIDMEVVALRGSRSLNLAAVARSLATSLLRPIEGHYLEGIEPRGACELRSRPDTEKEGQSFWGKKERGGISPALHGSCFGCSTSR</sequence>
<protein>
    <submittedName>
        <fullName evidence="2">Uncharacterized protein</fullName>
    </submittedName>
</protein>
<keyword evidence="3" id="KW-1185">Reference proteome</keyword>
<proteinExistence type="predicted"/>
<evidence type="ECO:0000313" key="3">
    <source>
        <dbReference type="Proteomes" id="UP000499080"/>
    </source>
</evidence>
<accession>A0A4Y2I3K6</accession>
<evidence type="ECO:0000256" key="1">
    <source>
        <dbReference type="SAM" id="MobiDB-lite"/>
    </source>
</evidence>
<comment type="caution">
    <text evidence="2">The sequence shown here is derived from an EMBL/GenBank/DDBJ whole genome shotgun (WGS) entry which is preliminary data.</text>
</comment>
<feature type="region of interest" description="Disordered" evidence="1">
    <location>
        <begin position="78"/>
        <end position="106"/>
    </location>
</feature>